<name>A0AB39IA83_9GAMM</name>
<reference evidence="1" key="1">
    <citation type="submission" date="2024-07" db="EMBL/GenBank/DDBJ databases">
        <authorList>
            <person name="Pedron J."/>
        </authorList>
    </citation>
    <scope>NUCLEOTIDE SEQUENCE</scope>
    <source>
        <strain evidence="1">A642-S2-A17</strain>
    </source>
</reference>
<accession>A0AB39IA83</accession>
<sequence>MNLIIEKILNETNNITIDIDGYVPLDIKFSAPIGLPPLYWRVGDGKKSLLELAVLPESGSLSDITLVMLNPCSIQKVDSIPVKLSDDKLGNPIINLDSWNLLDRDEFSQRFIDDFDLDIKAVISPTSILLIIDGSNKITDWIKCSDTFYVGTNDKRNITHLFLDKLMQEEIERFYEAIG</sequence>
<organism evidence="1">
    <name type="scientific">Dickeya oryzae</name>
    <dbReference type="NCBI Taxonomy" id="1240404"/>
    <lineage>
        <taxon>Bacteria</taxon>
        <taxon>Pseudomonadati</taxon>
        <taxon>Pseudomonadota</taxon>
        <taxon>Gammaproteobacteria</taxon>
        <taxon>Enterobacterales</taxon>
        <taxon>Pectobacteriaceae</taxon>
        <taxon>Dickeya</taxon>
    </lineage>
</organism>
<proteinExistence type="predicted"/>
<dbReference type="RefSeq" id="WP_226102728.1">
    <property type="nucleotide sequence ID" value="NZ_CP162411.1"/>
</dbReference>
<dbReference type="AlphaFoldDB" id="A0AB39IA83"/>
<gene>
    <name evidence="1" type="ORF">LF923_0020555</name>
</gene>
<dbReference type="EMBL" id="CP162411">
    <property type="protein sequence ID" value="XDL14509.1"/>
    <property type="molecule type" value="Genomic_DNA"/>
</dbReference>
<evidence type="ECO:0008006" key="2">
    <source>
        <dbReference type="Google" id="ProtNLM"/>
    </source>
</evidence>
<evidence type="ECO:0000313" key="1">
    <source>
        <dbReference type="EMBL" id="XDL14509.1"/>
    </source>
</evidence>
<protein>
    <recommendedName>
        <fullName evidence="2">DUF4365 domain-containing protein</fullName>
    </recommendedName>
</protein>